<dbReference type="InterPro" id="IPR003582">
    <property type="entry name" value="ShKT_dom"/>
</dbReference>
<feature type="compositionally biased region" description="Basic and acidic residues" evidence="2">
    <location>
        <begin position="398"/>
        <end position="414"/>
    </location>
</feature>
<dbReference type="AlphaFoldDB" id="A0A914DYP8"/>
<feature type="domain" description="ShKT" evidence="3">
    <location>
        <begin position="319"/>
        <end position="357"/>
    </location>
</feature>
<sequence length="445" mass="51090">MNQGGAFVNQRCRRLPDQCIRELKKLLERNQDYPITTLPTTLEKTYTIWVANRTLQILANTSSEQHDNKKSLIHLPTKEKMVDFVPSSASMPASNWKFDQSQTFIPSKNTKIRENNIQPPSRRPMEETESNALRNPVVDSQFLTNTKFTPIQPKHNSDFKQPNGTMQLNKGKDLKNNMEFDLPPSFAPNSPGMKKIEMEKITSTKSSDQGQDKMNQQRGTKPLLKFVKEILQPPPRSIPYLTSTPLDKAKNSKVFSSSTLTDVIKTNRQNIEPLISKITNASDRVQKVDSWTTKKPFWSPVSVAQRHKQMPIYAPDGTDTLEDYSAQCCEWALMGLCDRNWQRIRQLCPKSCGHLICATIDDALLCNRAIDVDMLDCYKRKIRAYADSNRIPNVPEDTSFKEKYEKKSQNDKRKTGNYLKNEQPVYSRAYAIENELRSYHSLGDF</sequence>
<evidence type="ECO:0000256" key="2">
    <source>
        <dbReference type="SAM" id="MobiDB-lite"/>
    </source>
</evidence>
<comment type="caution">
    <text evidence="1">Lacks conserved residue(s) required for the propagation of feature annotation.</text>
</comment>
<dbReference type="PROSITE" id="PS51670">
    <property type="entry name" value="SHKT"/>
    <property type="match status" value="1"/>
</dbReference>
<organism evidence="4 5">
    <name type="scientific">Acrobeloides nanus</name>
    <dbReference type="NCBI Taxonomy" id="290746"/>
    <lineage>
        <taxon>Eukaryota</taxon>
        <taxon>Metazoa</taxon>
        <taxon>Ecdysozoa</taxon>
        <taxon>Nematoda</taxon>
        <taxon>Chromadorea</taxon>
        <taxon>Rhabditida</taxon>
        <taxon>Tylenchina</taxon>
        <taxon>Cephalobomorpha</taxon>
        <taxon>Cephaloboidea</taxon>
        <taxon>Cephalobidae</taxon>
        <taxon>Acrobeloides</taxon>
    </lineage>
</organism>
<reference evidence="5" key="1">
    <citation type="submission" date="2022-11" db="UniProtKB">
        <authorList>
            <consortium name="WormBaseParasite"/>
        </authorList>
    </citation>
    <scope>IDENTIFICATION</scope>
</reference>
<dbReference type="Proteomes" id="UP000887540">
    <property type="component" value="Unplaced"/>
</dbReference>
<keyword evidence="4" id="KW-1185">Reference proteome</keyword>
<evidence type="ECO:0000313" key="4">
    <source>
        <dbReference type="Proteomes" id="UP000887540"/>
    </source>
</evidence>
<feature type="region of interest" description="Disordered" evidence="2">
    <location>
        <begin position="396"/>
        <end position="417"/>
    </location>
</feature>
<accession>A0A914DYP8</accession>
<evidence type="ECO:0000259" key="3">
    <source>
        <dbReference type="PROSITE" id="PS51670"/>
    </source>
</evidence>
<evidence type="ECO:0000313" key="5">
    <source>
        <dbReference type="WBParaSite" id="ACRNAN_scaffold4844.g23485.t1"/>
    </source>
</evidence>
<protein>
    <submittedName>
        <fullName evidence="5">ShKT domain-containing protein</fullName>
    </submittedName>
</protein>
<evidence type="ECO:0000256" key="1">
    <source>
        <dbReference type="PROSITE-ProRule" id="PRU01005"/>
    </source>
</evidence>
<proteinExistence type="predicted"/>
<name>A0A914DYP8_9BILA</name>
<dbReference type="WBParaSite" id="ACRNAN_scaffold4844.g23485.t1">
    <property type="protein sequence ID" value="ACRNAN_scaffold4844.g23485.t1"/>
    <property type="gene ID" value="ACRNAN_scaffold4844.g23485"/>
</dbReference>